<keyword evidence="11" id="KW-0378">Hydrolase</keyword>
<dbReference type="GO" id="GO:0016787">
    <property type="term" value="F:hydrolase activity"/>
    <property type="evidence" value="ECO:0007669"/>
    <property type="project" value="UniProtKB-KW"/>
</dbReference>
<keyword evidence="7" id="KW-0540">Nuclease</keyword>
<feature type="domain" description="CRESS-DNA virus Rep endonuclease" evidence="14">
    <location>
        <begin position="35"/>
        <end position="140"/>
    </location>
</feature>
<sequence length="366" mass="42346">MASFIDSQAGCSDTESDIELLREPSEIRDEAKPFRLSAKKYLITYAKCPIDPQKIYEWINNKAKVARGVGAQERHKDKTLHCHLALEFDRKLNQRDGVRYFDYHDGDTVYHPNIKPAESWAKCVNYCRGKSKDNVSVHQWNCTFQDAIKGPAPTHDLFDVARSFQGNEEKWLQWTHENKVGQYHIQRVWALASAPEAVWNLHRTFGCDPKPSDTIDPRFHDMRLPDLSTKALVLLGPSGSGKTYWAKQQLTRTYGPGLLVSDVDALKLLKPWHTFILFDEIRFTGHPMSGRGKWPLQSQIVLCDLEYGRHIRCRHTNGVIPAGIPRIFTCTDWWCFSYDPQIERRCEMINMYPDPEVTRYLHNPDV</sequence>
<evidence type="ECO:0000256" key="13">
    <source>
        <dbReference type="ARBA" id="ARBA00023125"/>
    </source>
</evidence>
<evidence type="ECO:0000256" key="5">
    <source>
        <dbReference type="ARBA" id="ARBA00022695"/>
    </source>
</evidence>
<evidence type="ECO:0000256" key="1">
    <source>
        <dbReference type="ARBA" id="ARBA00004147"/>
    </source>
</evidence>
<evidence type="ECO:0000259" key="14">
    <source>
        <dbReference type="PROSITE" id="PS52020"/>
    </source>
</evidence>
<dbReference type="GO" id="GO:0042025">
    <property type="term" value="C:host cell nucleus"/>
    <property type="evidence" value="ECO:0007669"/>
    <property type="project" value="UniProtKB-SubCell"/>
</dbReference>
<name>A0A8K1HHH2_9VIRU</name>
<proteinExistence type="predicted"/>
<comment type="subcellular location">
    <subcellularLocation>
        <location evidence="1">Host nucleus</location>
    </subcellularLocation>
</comment>
<evidence type="ECO:0000256" key="8">
    <source>
        <dbReference type="ARBA" id="ARBA00022723"/>
    </source>
</evidence>
<accession>A0A8K1HHH2</accession>
<evidence type="ECO:0000256" key="7">
    <source>
        <dbReference type="ARBA" id="ARBA00022722"/>
    </source>
</evidence>
<dbReference type="GO" id="GO:0006260">
    <property type="term" value="P:DNA replication"/>
    <property type="evidence" value="ECO:0007669"/>
    <property type="project" value="UniProtKB-KW"/>
</dbReference>
<dbReference type="GO" id="GO:0004519">
    <property type="term" value="F:endonuclease activity"/>
    <property type="evidence" value="ECO:0007669"/>
    <property type="project" value="UniProtKB-KW"/>
</dbReference>
<dbReference type="InterPro" id="IPR049912">
    <property type="entry name" value="CRESS_DNA_REP"/>
</dbReference>
<dbReference type="Pfam" id="PF00799">
    <property type="entry name" value="Gemini_AL1"/>
    <property type="match status" value="1"/>
</dbReference>
<evidence type="ECO:0000256" key="6">
    <source>
        <dbReference type="ARBA" id="ARBA00022705"/>
    </source>
</evidence>
<evidence type="ECO:0000256" key="10">
    <source>
        <dbReference type="ARBA" id="ARBA00022759"/>
    </source>
</evidence>
<keyword evidence="6" id="KW-0235">DNA replication</keyword>
<evidence type="ECO:0000256" key="12">
    <source>
        <dbReference type="ARBA" id="ARBA00023124"/>
    </source>
</evidence>
<keyword evidence="12" id="KW-0190">Covalent protein-DNA linkage</keyword>
<dbReference type="GO" id="GO:0016779">
    <property type="term" value="F:nucleotidyltransferase activity"/>
    <property type="evidence" value="ECO:0007669"/>
    <property type="project" value="UniProtKB-KW"/>
</dbReference>
<evidence type="ECO:0000256" key="2">
    <source>
        <dbReference type="ARBA" id="ARBA00014531"/>
    </source>
</evidence>
<dbReference type="Gene3D" id="3.40.1310.20">
    <property type="match status" value="1"/>
</dbReference>
<protein>
    <recommendedName>
        <fullName evidence="2">Replication-associated protein</fullName>
    </recommendedName>
</protein>
<evidence type="ECO:0000256" key="11">
    <source>
        <dbReference type="ARBA" id="ARBA00022801"/>
    </source>
</evidence>
<keyword evidence="3" id="KW-1048">Host nucleus</keyword>
<organism evidence="15">
    <name type="scientific">Red panda feces-associated circular DNA virus 12</name>
    <dbReference type="NCBI Taxonomy" id="2863965"/>
    <lineage>
        <taxon>Viruses</taxon>
        <taxon>Monodnaviria</taxon>
        <taxon>Shotokuvirae</taxon>
        <taxon>Cressdnaviricota</taxon>
        <taxon>Repensiviricetes</taxon>
        <taxon>Geplafuvirales</taxon>
        <taxon>Geplanaviridae</taxon>
        <taxon>Alohovirus</taxon>
        <taxon>Alohovirus ailgensis</taxon>
    </lineage>
</organism>
<evidence type="ECO:0000256" key="9">
    <source>
        <dbReference type="ARBA" id="ARBA00022741"/>
    </source>
</evidence>
<keyword evidence="13" id="KW-0238">DNA-binding</keyword>
<keyword evidence="8" id="KW-0479">Metal-binding</keyword>
<dbReference type="EMBL" id="MZ556204">
    <property type="protein sequence ID" value="UBJ25948.1"/>
    <property type="molecule type" value="Genomic_DNA"/>
</dbReference>
<dbReference type="PROSITE" id="PS52020">
    <property type="entry name" value="CRESS_DNA_REP"/>
    <property type="match status" value="1"/>
</dbReference>
<keyword evidence="4" id="KW-0808">Transferase</keyword>
<dbReference type="GO" id="GO:0003677">
    <property type="term" value="F:DNA binding"/>
    <property type="evidence" value="ECO:0007669"/>
    <property type="project" value="UniProtKB-KW"/>
</dbReference>
<evidence type="ECO:0000256" key="3">
    <source>
        <dbReference type="ARBA" id="ARBA00022562"/>
    </source>
</evidence>
<evidence type="ECO:0000313" key="15">
    <source>
        <dbReference type="EMBL" id="UBJ25948.1"/>
    </source>
</evidence>
<dbReference type="GO" id="GO:0000166">
    <property type="term" value="F:nucleotide binding"/>
    <property type="evidence" value="ECO:0007669"/>
    <property type="project" value="UniProtKB-KW"/>
</dbReference>
<dbReference type="SUPFAM" id="SSF55464">
    <property type="entry name" value="Origin of replication-binding domain, RBD-like"/>
    <property type="match status" value="1"/>
</dbReference>
<dbReference type="InterPro" id="IPR027417">
    <property type="entry name" value="P-loop_NTPase"/>
</dbReference>
<dbReference type="GO" id="GO:0046872">
    <property type="term" value="F:metal ion binding"/>
    <property type="evidence" value="ECO:0007669"/>
    <property type="project" value="UniProtKB-KW"/>
</dbReference>
<evidence type="ECO:0000256" key="4">
    <source>
        <dbReference type="ARBA" id="ARBA00022679"/>
    </source>
</evidence>
<keyword evidence="10" id="KW-0255">Endonuclease</keyword>
<keyword evidence="9" id="KW-0547">Nucleotide-binding</keyword>
<reference evidence="15" key="1">
    <citation type="submission" date="2021-07" db="EMBL/GenBank/DDBJ databases">
        <title>Communication and adaptive evolution of viruses within giant pandas and their associated organisms in a local ecological environment.</title>
        <authorList>
            <person name="Zhao M."/>
            <person name="Liu S."/>
            <person name="Zhang W."/>
        </authorList>
    </citation>
    <scope>NUCLEOTIDE SEQUENCE</scope>
    <source>
        <strain evidence="15">Rpf011unssDNA01-5</strain>
    </source>
</reference>
<dbReference type="SUPFAM" id="SSF52540">
    <property type="entry name" value="P-loop containing nucleoside triphosphate hydrolases"/>
    <property type="match status" value="1"/>
</dbReference>
<keyword evidence="5" id="KW-0548">Nucleotidyltransferase</keyword>